<evidence type="ECO:0000313" key="10">
    <source>
        <dbReference type="Proteomes" id="UP000886886"/>
    </source>
</evidence>
<dbReference type="PROSITE" id="PS00092">
    <property type="entry name" value="N6_MTASE"/>
    <property type="match status" value="1"/>
</dbReference>
<keyword evidence="2 9" id="KW-0489">Methyltransferase</keyword>
<evidence type="ECO:0000256" key="6">
    <source>
        <dbReference type="ARBA" id="ARBA00047942"/>
    </source>
</evidence>
<reference evidence="9" key="1">
    <citation type="submission" date="2020-10" db="EMBL/GenBank/DDBJ databases">
        <authorList>
            <person name="Gilroy R."/>
        </authorList>
    </citation>
    <scope>NUCLEOTIDE SEQUENCE</scope>
    <source>
        <strain evidence="9">ChiSjej3B21-11622</strain>
    </source>
</reference>
<evidence type="ECO:0000256" key="5">
    <source>
        <dbReference type="ARBA" id="ARBA00022747"/>
    </source>
</evidence>
<evidence type="ECO:0000313" key="9">
    <source>
        <dbReference type="EMBL" id="HIQ95043.1"/>
    </source>
</evidence>
<gene>
    <name evidence="9" type="ORF">IAB26_00625</name>
</gene>
<feature type="domain" description="DNA methylase adenine-specific" evidence="7">
    <location>
        <begin position="128"/>
        <end position="278"/>
    </location>
</feature>
<keyword evidence="5" id="KW-0680">Restriction system</keyword>
<dbReference type="GO" id="GO:0003677">
    <property type="term" value="F:DNA binding"/>
    <property type="evidence" value="ECO:0007669"/>
    <property type="project" value="InterPro"/>
</dbReference>
<dbReference type="GO" id="GO:0032259">
    <property type="term" value="P:methylation"/>
    <property type="evidence" value="ECO:0007669"/>
    <property type="project" value="UniProtKB-KW"/>
</dbReference>
<evidence type="ECO:0000256" key="3">
    <source>
        <dbReference type="ARBA" id="ARBA00022679"/>
    </source>
</evidence>
<dbReference type="EMBL" id="DVFT01000011">
    <property type="protein sequence ID" value="HIQ95043.1"/>
    <property type="molecule type" value="Genomic_DNA"/>
</dbReference>
<comment type="caution">
    <text evidence="9">The sequence shown here is derived from an EMBL/GenBank/DDBJ whole genome shotgun (WGS) entry which is preliminary data.</text>
</comment>
<accession>A0A9D1CZZ1</accession>
<dbReference type="InterPro" id="IPR029063">
    <property type="entry name" value="SAM-dependent_MTases_sf"/>
</dbReference>
<dbReference type="InterPro" id="IPR002052">
    <property type="entry name" value="DNA_methylase_N6_adenine_CS"/>
</dbReference>
<evidence type="ECO:0000256" key="4">
    <source>
        <dbReference type="ARBA" id="ARBA00022691"/>
    </source>
</evidence>
<protein>
    <recommendedName>
        <fullName evidence="1">site-specific DNA-methyltransferase (adenine-specific)</fullName>
        <ecNumber evidence="1">2.1.1.72</ecNumber>
    </recommendedName>
</protein>
<evidence type="ECO:0000256" key="1">
    <source>
        <dbReference type="ARBA" id="ARBA00011900"/>
    </source>
</evidence>
<dbReference type="EC" id="2.1.1.72" evidence="1"/>
<name>A0A9D1CZZ1_9FIRM</name>
<proteinExistence type="predicted"/>
<dbReference type="GO" id="GO:0009307">
    <property type="term" value="P:DNA restriction-modification system"/>
    <property type="evidence" value="ECO:0007669"/>
    <property type="project" value="UniProtKB-KW"/>
</dbReference>
<dbReference type="InterPro" id="IPR003356">
    <property type="entry name" value="DNA_methylase_A-5"/>
</dbReference>
<dbReference type="AlphaFoldDB" id="A0A9D1CZZ1"/>
<dbReference type="Pfam" id="PF07669">
    <property type="entry name" value="Eco57I"/>
    <property type="match status" value="1"/>
</dbReference>
<dbReference type="Gene3D" id="3.40.50.150">
    <property type="entry name" value="Vaccinia Virus protein VP39"/>
    <property type="match status" value="1"/>
</dbReference>
<dbReference type="PANTHER" id="PTHR33841:SF1">
    <property type="entry name" value="DNA METHYLTRANSFERASE A"/>
    <property type="match status" value="1"/>
</dbReference>
<dbReference type="InterPro" id="IPR050953">
    <property type="entry name" value="N4_N6_ade-DNA_methylase"/>
</dbReference>
<dbReference type="PANTHER" id="PTHR33841">
    <property type="entry name" value="DNA METHYLTRANSFERASE YEEA-RELATED"/>
    <property type="match status" value="1"/>
</dbReference>
<sequence length="745" mass="86194">MLTMLKAKISRYVQEQSELGSWKSIRKHYFYYTYLAFLVLAVKELEPSGKKTDIAGTALSFKIEEPVILGRILKTPLAEQFMQEVQDEIPESEHYETNLLYQEYLAADFTVLDGAFAFSAGKDSRDVLGSYYTQEEFAYEITRKAAGDVCGKGQNPIEQISVIDPSCGGGEFLIAALRCLKCRDVSAIHGYDVDPIAVMITRMRIAKEAGCKPCNAVIKLGNPLIVSTQEENLEKRLEMAAEGRFYHESMGVSETDRYDLVLGNPPWEKLRFEEKKFLAHYVKKEVCRTKKDREKFLAQISKENKTFYEEIAMDYRNLKKRLKMEDGFPGTNCGELNTYALFTELSLKLLNAHGVAGIIVKSSLVKMPVYQSFFKDLTEKKRLTELYMFHNRKKIFQIDSREQFSVLFMRKDNDHEMKVALDLDDYRNLGNAEMMEFSSAMLNRLNPETGMMPNLSNGGEAEFLMTVYQRNPLFAQVYPDCRFGRLVHLTNHSEYIVRTPRQGYEPIYEGKFIEMYTARYATFGGMEEEEKYKNKAYARLMRQEEGADGPESRFFISQDIWKNLSKNFKEGYVIAWRSLTSATNRRTMLARALPLVPTCQSLQLLQLSDNRRMLHVLAVFNSIVFDYMVRLKMAGLDLTQTILRQIPVPQEMRYEEQMEFKGVEGTIELHLNSRIAKLYEKDKRMDALFEAVDLYPLAGNRERKEIIAELDLLVARLYGIGKAQLHRIAASFDKYYSEEELERWF</sequence>
<keyword evidence="4" id="KW-0949">S-adenosyl-L-methionine</keyword>
<feature type="domain" description="Type II methyltransferase M.TaqI-like" evidence="8">
    <location>
        <begin position="321"/>
        <end position="396"/>
    </location>
</feature>
<comment type="catalytic activity">
    <reaction evidence="6">
        <text>a 2'-deoxyadenosine in DNA + S-adenosyl-L-methionine = an N(6)-methyl-2'-deoxyadenosine in DNA + S-adenosyl-L-homocysteine + H(+)</text>
        <dbReference type="Rhea" id="RHEA:15197"/>
        <dbReference type="Rhea" id="RHEA-COMP:12418"/>
        <dbReference type="Rhea" id="RHEA-COMP:12419"/>
        <dbReference type="ChEBI" id="CHEBI:15378"/>
        <dbReference type="ChEBI" id="CHEBI:57856"/>
        <dbReference type="ChEBI" id="CHEBI:59789"/>
        <dbReference type="ChEBI" id="CHEBI:90615"/>
        <dbReference type="ChEBI" id="CHEBI:90616"/>
        <dbReference type="EC" id="2.1.1.72"/>
    </reaction>
</comment>
<evidence type="ECO:0000256" key="2">
    <source>
        <dbReference type="ARBA" id="ARBA00022603"/>
    </source>
</evidence>
<keyword evidence="3" id="KW-0808">Transferase</keyword>
<reference evidence="9" key="2">
    <citation type="journal article" date="2021" name="PeerJ">
        <title>Extensive microbial diversity within the chicken gut microbiome revealed by metagenomics and culture.</title>
        <authorList>
            <person name="Gilroy R."/>
            <person name="Ravi A."/>
            <person name="Getino M."/>
            <person name="Pursley I."/>
            <person name="Horton D.L."/>
            <person name="Alikhan N.F."/>
            <person name="Baker D."/>
            <person name="Gharbi K."/>
            <person name="Hall N."/>
            <person name="Watson M."/>
            <person name="Adriaenssens E.M."/>
            <person name="Foster-Nyarko E."/>
            <person name="Jarju S."/>
            <person name="Secka A."/>
            <person name="Antonio M."/>
            <person name="Oren A."/>
            <person name="Chaudhuri R.R."/>
            <person name="La Ragione R."/>
            <person name="Hildebrand F."/>
            <person name="Pallen M.J."/>
        </authorList>
    </citation>
    <scope>NUCLEOTIDE SEQUENCE</scope>
    <source>
        <strain evidence="9">ChiSjej3B21-11622</strain>
    </source>
</reference>
<dbReference type="GO" id="GO:0008170">
    <property type="term" value="F:N-methyltransferase activity"/>
    <property type="evidence" value="ECO:0007669"/>
    <property type="project" value="InterPro"/>
</dbReference>
<dbReference type="PRINTS" id="PR00507">
    <property type="entry name" value="N12N6MTFRASE"/>
</dbReference>
<evidence type="ECO:0000259" key="8">
    <source>
        <dbReference type="Pfam" id="PF07669"/>
    </source>
</evidence>
<dbReference type="GO" id="GO:0009007">
    <property type="term" value="F:site-specific DNA-methyltransferase (adenine-specific) activity"/>
    <property type="evidence" value="ECO:0007669"/>
    <property type="project" value="UniProtKB-EC"/>
</dbReference>
<dbReference type="Pfam" id="PF02384">
    <property type="entry name" value="N6_Mtase"/>
    <property type="match status" value="1"/>
</dbReference>
<evidence type="ECO:0000259" key="7">
    <source>
        <dbReference type="Pfam" id="PF02384"/>
    </source>
</evidence>
<organism evidence="9 10">
    <name type="scientific">Candidatus Limivivens merdigallinarum</name>
    <dbReference type="NCBI Taxonomy" id="2840859"/>
    <lineage>
        <taxon>Bacteria</taxon>
        <taxon>Bacillati</taxon>
        <taxon>Bacillota</taxon>
        <taxon>Clostridia</taxon>
        <taxon>Lachnospirales</taxon>
        <taxon>Lachnospiraceae</taxon>
        <taxon>Lachnospiraceae incertae sedis</taxon>
        <taxon>Candidatus Limivivens</taxon>
    </lineage>
</organism>
<dbReference type="InterPro" id="IPR011639">
    <property type="entry name" value="MethylTrfase_TaqI-like_dom"/>
</dbReference>
<dbReference type="SUPFAM" id="SSF53335">
    <property type="entry name" value="S-adenosyl-L-methionine-dependent methyltransferases"/>
    <property type="match status" value="1"/>
</dbReference>
<dbReference type="Proteomes" id="UP000886886">
    <property type="component" value="Unassembled WGS sequence"/>
</dbReference>